<gene>
    <name evidence="2" type="ORF">PGH26_12485</name>
</gene>
<feature type="transmembrane region" description="Helical" evidence="1">
    <location>
        <begin position="125"/>
        <end position="144"/>
    </location>
</feature>
<evidence type="ECO:0008006" key="4">
    <source>
        <dbReference type="Google" id="ProtNLM"/>
    </source>
</evidence>
<evidence type="ECO:0000313" key="3">
    <source>
        <dbReference type="Proteomes" id="UP001303532"/>
    </source>
</evidence>
<dbReference type="RefSeq" id="WP_323691378.1">
    <property type="nucleotide sequence ID" value="NZ_CP116341.1"/>
</dbReference>
<proteinExistence type="predicted"/>
<feature type="transmembrane region" description="Helical" evidence="1">
    <location>
        <begin position="56"/>
        <end position="78"/>
    </location>
</feature>
<reference evidence="2 3" key="1">
    <citation type="submission" date="2023-01" db="EMBL/GenBank/DDBJ databases">
        <title>Sporosarcina sp. nov., isolated from Korean tranditional fermented seafood 'Jeotgal'.</title>
        <authorList>
            <person name="Yang A.-I."/>
        </authorList>
    </citation>
    <scope>NUCLEOTIDE SEQUENCE [LARGE SCALE GENOMIC DNA]</scope>
    <source>
        <strain evidence="2 3">B2O-1</strain>
    </source>
</reference>
<feature type="transmembrane region" description="Helical" evidence="1">
    <location>
        <begin position="20"/>
        <end position="41"/>
    </location>
</feature>
<protein>
    <recommendedName>
        <fullName evidence="4">DUF3278 domain-containing protein</fullName>
    </recommendedName>
</protein>
<dbReference type="Proteomes" id="UP001303532">
    <property type="component" value="Chromosome"/>
</dbReference>
<feature type="transmembrane region" description="Helical" evidence="1">
    <location>
        <begin position="99"/>
        <end position="119"/>
    </location>
</feature>
<evidence type="ECO:0000256" key="1">
    <source>
        <dbReference type="SAM" id="Phobius"/>
    </source>
</evidence>
<organism evidence="2 3">
    <name type="scientific">Sporosarcina jeotgali</name>
    <dbReference type="NCBI Taxonomy" id="3020056"/>
    <lineage>
        <taxon>Bacteria</taxon>
        <taxon>Bacillati</taxon>
        <taxon>Bacillota</taxon>
        <taxon>Bacilli</taxon>
        <taxon>Bacillales</taxon>
        <taxon>Caryophanaceae</taxon>
        <taxon>Sporosarcina</taxon>
    </lineage>
</organism>
<name>A0ABZ0KXR7_9BACL</name>
<keyword evidence="1" id="KW-1133">Transmembrane helix</keyword>
<accession>A0ABZ0KXR7</accession>
<keyword evidence="1" id="KW-0472">Membrane</keyword>
<dbReference type="EMBL" id="CP116341">
    <property type="protein sequence ID" value="WOV83689.1"/>
    <property type="molecule type" value="Genomic_DNA"/>
</dbReference>
<keyword evidence="3" id="KW-1185">Reference proteome</keyword>
<evidence type="ECO:0000313" key="2">
    <source>
        <dbReference type="EMBL" id="WOV83689.1"/>
    </source>
</evidence>
<sequence length="157" mass="18040">MEKTWIANLLSTDEYREKRFLYFVAESVLILSTLLFLYLIVDSFFINLNVSGDMMALITLGFLCVYILLRSALTGIEYPEIATKTRYKEEKCSKAYGSIRFGILFIIVYGVFKGIPANLQEVIDVIGPAIVAAIFFFLLSYISLRKSYRKNRELLDD</sequence>
<keyword evidence="1" id="KW-0812">Transmembrane</keyword>